<dbReference type="InterPro" id="IPR035437">
    <property type="entry name" value="SNase_OB-fold_sf"/>
</dbReference>
<protein>
    <recommendedName>
        <fullName evidence="3">TNase-like domain-containing protein</fullName>
    </recommendedName>
</protein>
<organism evidence="1 2">
    <name type="scientific">Candidatus Thiodiazotropha taylori</name>
    <dbReference type="NCBI Taxonomy" id="2792791"/>
    <lineage>
        <taxon>Bacteria</taxon>
        <taxon>Pseudomonadati</taxon>
        <taxon>Pseudomonadota</taxon>
        <taxon>Gammaproteobacteria</taxon>
        <taxon>Chromatiales</taxon>
        <taxon>Sedimenticolaceae</taxon>
        <taxon>Candidatus Thiodiazotropha</taxon>
    </lineage>
</organism>
<gene>
    <name evidence="1" type="ORF">JAZ07_00540</name>
</gene>
<accession>A0A9E4N2I6</accession>
<dbReference type="EMBL" id="JAEPCM010000016">
    <property type="protein sequence ID" value="MCG7944812.1"/>
    <property type="molecule type" value="Genomic_DNA"/>
</dbReference>
<evidence type="ECO:0000313" key="1">
    <source>
        <dbReference type="EMBL" id="MCG7944812.1"/>
    </source>
</evidence>
<comment type="caution">
    <text evidence="1">The sequence shown here is derived from an EMBL/GenBank/DDBJ whole genome shotgun (WGS) entry which is preliminary data.</text>
</comment>
<dbReference type="AlphaFoldDB" id="A0A9E4N2I6"/>
<dbReference type="SUPFAM" id="SSF50199">
    <property type="entry name" value="Staphylococcal nuclease"/>
    <property type="match status" value="1"/>
</dbReference>
<name>A0A9E4N2I6_9GAMM</name>
<dbReference type="Proteomes" id="UP000886667">
    <property type="component" value="Unassembled WGS sequence"/>
</dbReference>
<evidence type="ECO:0008006" key="3">
    <source>
        <dbReference type="Google" id="ProtNLM"/>
    </source>
</evidence>
<sequence>MIDIIIGGIMYSATLLNCYDGDTCKIHVEEFIPFQEYSLRMKGYDTPEIKGKCEYEIDLAYEAKEEIILYLQDLEEPVFISDKLDKYGRMIADVPGLADHMIDESLARPYDKGARRSWCDDVD</sequence>
<dbReference type="Gene3D" id="2.40.50.90">
    <property type="match status" value="1"/>
</dbReference>
<evidence type="ECO:0000313" key="2">
    <source>
        <dbReference type="Proteomes" id="UP000886667"/>
    </source>
</evidence>
<proteinExistence type="predicted"/>
<reference evidence="1" key="1">
    <citation type="journal article" date="2021" name="Proc. Natl. Acad. Sci. U.S.A.">
        <title>Global biogeography of chemosynthetic symbionts reveals both localized and globally distributed symbiont groups. .</title>
        <authorList>
            <person name="Osvatic J.T."/>
            <person name="Wilkins L.G.E."/>
            <person name="Leibrecht L."/>
            <person name="Leray M."/>
            <person name="Zauner S."/>
            <person name="Polzin J."/>
            <person name="Camacho Y."/>
            <person name="Gros O."/>
            <person name="van Gils J.A."/>
            <person name="Eisen J.A."/>
            <person name="Petersen J.M."/>
            <person name="Yuen B."/>
        </authorList>
    </citation>
    <scope>NUCLEOTIDE SEQUENCE</scope>
    <source>
        <strain evidence="1">MAGclacostrist064TRANS</strain>
    </source>
</reference>